<keyword evidence="2 4" id="KW-0863">Zinc-finger</keyword>
<organism evidence="7">
    <name type="scientific">Picea sitchensis</name>
    <name type="common">Sitka spruce</name>
    <name type="synonym">Pinus sitchensis</name>
    <dbReference type="NCBI Taxonomy" id="3332"/>
    <lineage>
        <taxon>Eukaryota</taxon>
        <taxon>Viridiplantae</taxon>
        <taxon>Streptophyta</taxon>
        <taxon>Embryophyta</taxon>
        <taxon>Tracheophyta</taxon>
        <taxon>Spermatophyta</taxon>
        <taxon>Pinopsida</taxon>
        <taxon>Pinidae</taxon>
        <taxon>Conifers I</taxon>
        <taxon>Pinales</taxon>
        <taxon>Pinaceae</taxon>
        <taxon>Picea</taxon>
    </lineage>
</organism>
<feature type="region of interest" description="Disordered" evidence="5">
    <location>
        <begin position="63"/>
        <end position="87"/>
    </location>
</feature>
<keyword evidence="1" id="KW-0479">Metal-binding</keyword>
<evidence type="ECO:0000256" key="5">
    <source>
        <dbReference type="SAM" id="MobiDB-lite"/>
    </source>
</evidence>
<dbReference type="GO" id="GO:0008270">
    <property type="term" value="F:zinc ion binding"/>
    <property type="evidence" value="ECO:0007669"/>
    <property type="project" value="UniProtKB-UniRule"/>
</dbReference>
<sequence>MEDEAVNIAVHRSSTRIRKVAPKMNAALASADNRTQAALARLDALENDNAAVEVVVVDDDEDASLDEDEQAFGQKKQSRGSKRRTRQAKALEIAKKAPRNFMELLQEANLEALPAHVPTYLRAAVGPPSSTARRHFCSVCGYIASYTCVQCGARFCSCRCQVIHTDTRCMKFVA</sequence>
<evidence type="ECO:0000256" key="2">
    <source>
        <dbReference type="ARBA" id="ARBA00022771"/>
    </source>
</evidence>
<feature type="domain" description="HIT-type" evidence="6">
    <location>
        <begin position="137"/>
        <end position="169"/>
    </location>
</feature>
<reference evidence="7" key="1">
    <citation type="submission" date="2010-04" db="EMBL/GenBank/DDBJ databases">
        <authorList>
            <person name="Reid K.E."/>
            <person name="Liao N."/>
            <person name="Chan S."/>
            <person name="Docking R."/>
            <person name="Taylor G."/>
            <person name="Moore R."/>
            <person name="Mayo M."/>
            <person name="Munro S."/>
            <person name="King J."/>
            <person name="Yanchuk A."/>
            <person name="Holt R."/>
            <person name="Jones S."/>
            <person name="Marra M."/>
            <person name="Ritland C.E."/>
            <person name="Ritland K."/>
            <person name="Bohlmann J."/>
        </authorList>
    </citation>
    <scope>NUCLEOTIDE SEQUENCE</scope>
    <source>
        <tissue evidence="7">Bud</tissue>
    </source>
</reference>
<dbReference type="GO" id="GO:0006338">
    <property type="term" value="P:chromatin remodeling"/>
    <property type="evidence" value="ECO:0007669"/>
    <property type="project" value="InterPro"/>
</dbReference>
<protein>
    <recommendedName>
        <fullName evidence="6">HIT-type domain-containing protein</fullName>
    </recommendedName>
</protein>
<dbReference type="OMA" id="CIPCGAR"/>
<dbReference type="InterPro" id="IPR039723">
    <property type="entry name" value="Vps71/ZNHIT1"/>
</dbReference>
<dbReference type="CDD" id="cd21437">
    <property type="entry name" value="zf-HIT_ZNHIT1_like"/>
    <property type="match status" value="1"/>
</dbReference>
<evidence type="ECO:0000259" key="6">
    <source>
        <dbReference type="PROSITE" id="PS51083"/>
    </source>
</evidence>
<proteinExistence type="evidence at transcript level"/>
<evidence type="ECO:0000256" key="4">
    <source>
        <dbReference type="PROSITE-ProRule" id="PRU00453"/>
    </source>
</evidence>
<dbReference type="GO" id="GO:0005634">
    <property type="term" value="C:nucleus"/>
    <property type="evidence" value="ECO:0007669"/>
    <property type="project" value="UniProtKB-ARBA"/>
</dbReference>
<dbReference type="AlphaFoldDB" id="D5AEG3"/>
<dbReference type="Pfam" id="PF04438">
    <property type="entry name" value="zf-HIT"/>
    <property type="match status" value="1"/>
</dbReference>
<dbReference type="EMBL" id="BT124697">
    <property type="protein sequence ID" value="ADE77932.1"/>
    <property type="molecule type" value="mRNA"/>
</dbReference>
<name>D5AEG3_PICSI</name>
<dbReference type="PROSITE" id="PS51083">
    <property type="entry name" value="ZF_HIT"/>
    <property type="match status" value="1"/>
</dbReference>
<dbReference type="PANTHER" id="PTHR13093">
    <property type="entry name" value="ZINC FINGER HIT DOMAIN CONTAINING PROTEIN 1"/>
    <property type="match status" value="1"/>
</dbReference>
<evidence type="ECO:0000313" key="7">
    <source>
        <dbReference type="EMBL" id="ADE77932.1"/>
    </source>
</evidence>
<accession>D5AEG3</accession>
<evidence type="ECO:0000256" key="3">
    <source>
        <dbReference type="ARBA" id="ARBA00022833"/>
    </source>
</evidence>
<evidence type="ECO:0000256" key="1">
    <source>
        <dbReference type="ARBA" id="ARBA00022723"/>
    </source>
</evidence>
<dbReference type="InterPro" id="IPR007529">
    <property type="entry name" value="Znf_HIT"/>
</dbReference>
<feature type="compositionally biased region" description="Basic residues" evidence="5">
    <location>
        <begin position="76"/>
        <end position="87"/>
    </location>
</feature>
<keyword evidence="3" id="KW-0862">Zinc</keyword>